<evidence type="ECO:0000313" key="2">
    <source>
        <dbReference type="Proteomes" id="UP000603453"/>
    </source>
</evidence>
<evidence type="ECO:0000313" key="1">
    <source>
        <dbReference type="EMBL" id="KAG2192680.1"/>
    </source>
</evidence>
<dbReference type="Proteomes" id="UP000603453">
    <property type="component" value="Unassembled WGS sequence"/>
</dbReference>
<dbReference type="AlphaFoldDB" id="A0A8H7URA9"/>
<reference evidence="1" key="1">
    <citation type="submission" date="2020-12" db="EMBL/GenBank/DDBJ databases">
        <title>Metabolic potential, ecology and presence of endohyphal bacteria is reflected in genomic diversity of Mucoromycotina.</title>
        <authorList>
            <person name="Muszewska A."/>
            <person name="Okrasinska A."/>
            <person name="Steczkiewicz K."/>
            <person name="Drgas O."/>
            <person name="Orlowska M."/>
            <person name="Perlinska-Lenart U."/>
            <person name="Aleksandrzak-Piekarczyk T."/>
            <person name="Szatraj K."/>
            <person name="Zielenkiewicz U."/>
            <person name="Pilsyk S."/>
            <person name="Malc E."/>
            <person name="Mieczkowski P."/>
            <person name="Kruszewska J.S."/>
            <person name="Biernat P."/>
            <person name="Pawlowska J."/>
        </authorList>
    </citation>
    <scope>NUCLEOTIDE SEQUENCE</scope>
    <source>
        <strain evidence="1">WA0000017839</strain>
    </source>
</reference>
<proteinExistence type="predicted"/>
<accession>A0A8H7URA9</accession>
<organism evidence="1 2">
    <name type="scientific">Mucor saturninus</name>
    <dbReference type="NCBI Taxonomy" id="64648"/>
    <lineage>
        <taxon>Eukaryota</taxon>
        <taxon>Fungi</taxon>
        <taxon>Fungi incertae sedis</taxon>
        <taxon>Mucoromycota</taxon>
        <taxon>Mucoromycotina</taxon>
        <taxon>Mucoromycetes</taxon>
        <taxon>Mucorales</taxon>
        <taxon>Mucorineae</taxon>
        <taxon>Mucoraceae</taxon>
        <taxon>Mucor</taxon>
    </lineage>
</organism>
<gene>
    <name evidence="1" type="ORF">INT47_003622</name>
</gene>
<sequence>MCCLYDIFLHCPITDLDVNNVFRAEQESFDEFTSLQRINGDDYLCSRDVVANTRWIRAHHDMIDTGNKHKRPLPIRSCIRSINPNLPNYQVVRVIPYNLFSDDTSGNSTSKWNCFDSWSMNPAAVPLSVANHYLNQFFICGSNRHTAMKQKCFWYRHADAFDPNRITTAEEHMSAPKEKGHRMRLFPSDESDSTDFSIRVRNRQGDYIMVEYLMDLGFKETAGKRLLTLSSWDPSKDTPVAILHGLCLGLIKYIFNKAADCFFNKKQVDRISILCAKYGSKAFTNLSTHLKGYKSFLGRDFKLMIQMLPIVLRVARDHIDFLNLRNDQHHRMDNVISTFDKLGELCSLCYSCEIHTKFSAYLDLLRQSVDATVIALDNLDRTVVPSNRSTRGETATATTTASVPGQTTSEEIYGLFGEQSNGATIPYAKTGGPLCNRLKTHLIVHLVEDCLRFASPVLLATEKNE</sequence>
<comment type="caution">
    <text evidence="1">The sequence shown here is derived from an EMBL/GenBank/DDBJ whole genome shotgun (WGS) entry which is preliminary data.</text>
</comment>
<dbReference type="OrthoDB" id="2288618at2759"/>
<protein>
    <submittedName>
        <fullName evidence="1">Uncharacterized protein</fullName>
    </submittedName>
</protein>
<dbReference type="EMBL" id="JAEPRD010000276">
    <property type="protein sequence ID" value="KAG2192680.1"/>
    <property type="molecule type" value="Genomic_DNA"/>
</dbReference>
<name>A0A8H7URA9_9FUNG</name>
<keyword evidence="2" id="KW-1185">Reference proteome</keyword>